<proteinExistence type="predicted"/>
<keyword evidence="3" id="KW-1185">Reference proteome</keyword>
<evidence type="ECO:0008006" key="4">
    <source>
        <dbReference type="Google" id="ProtNLM"/>
    </source>
</evidence>
<organism evidence="2 3">
    <name type="scientific">Tistrella bauzanensis</name>
    <dbReference type="NCBI Taxonomy" id="657419"/>
    <lineage>
        <taxon>Bacteria</taxon>
        <taxon>Pseudomonadati</taxon>
        <taxon>Pseudomonadota</taxon>
        <taxon>Alphaproteobacteria</taxon>
        <taxon>Geminicoccales</taxon>
        <taxon>Geminicoccaceae</taxon>
        <taxon>Tistrella</taxon>
    </lineage>
</organism>
<protein>
    <recommendedName>
        <fullName evidence="4">Antitoxin of toxin-antitoxin stability system</fullName>
    </recommendedName>
</protein>
<dbReference type="EMBL" id="BMDZ01000016">
    <property type="protein sequence ID" value="GGB37068.1"/>
    <property type="molecule type" value="Genomic_DNA"/>
</dbReference>
<dbReference type="RefSeq" id="WP_188576993.1">
    <property type="nucleotide sequence ID" value="NZ_BMDZ01000016.1"/>
</dbReference>
<name>A0ABQ1IEA1_9PROT</name>
<accession>A0ABQ1IEA1</accession>
<evidence type="ECO:0000313" key="3">
    <source>
        <dbReference type="Proteomes" id="UP000603352"/>
    </source>
</evidence>
<gene>
    <name evidence="2" type="ORF">GCM10011505_18140</name>
</gene>
<sequence>MLKDAVFTMKLEADLRDAFLAEAAGEDRPASQVMRELMRGYIEQRRQTRDYDDYLRRKVEVARASMRAGRGRSNDEVEATFAARRNQAETSHR</sequence>
<feature type="region of interest" description="Disordered" evidence="1">
    <location>
        <begin position="65"/>
        <end position="93"/>
    </location>
</feature>
<comment type="caution">
    <text evidence="2">The sequence shown here is derived from an EMBL/GenBank/DDBJ whole genome shotgun (WGS) entry which is preliminary data.</text>
</comment>
<evidence type="ECO:0000256" key="1">
    <source>
        <dbReference type="SAM" id="MobiDB-lite"/>
    </source>
</evidence>
<dbReference type="Proteomes" id="UP000603352">
    <property type="component" value="Unassembled WGS sequence"/>
</dbReference>
<evidence type="ECO:0000313" key="2">
    <source>
        <dbReference type="EMBL" id="GGB37068.1"/>
    </source>
</evidence>
<reference evidence="3" key="1">
    <citation type="journal article" date="2019" name="Int. J. Syst. Evol. Microbiol.">
        <title>The Global Catalogue of Microorganisms (GCM) 10K type strain sequencing project: providing services to taxonomists for standard genome sequencing and annotation.</title>
        <authorList>
            <consortium name="The Broad Institute Genomics Platform"/>
            <consortium name="The Broad Institute Genome Sequencing Center for Infectious Disease"/>
            <person name="Wu L."/>
            <person name="Ma J."/>
        </authorList>
    </citation>
    <scope>NUCLEOTIDE SEQUENCE [LARGE SCALE GENOMIC DNA]</scope>
    <source>
        <strain evidence="3">CGMCC 1.10188</strain>
    </source>
</reference>